<protein>
    <recommendedName>
        <fullName evidence="17">Mitochondrial basic amino acids transporter</fullName>
    </recommendedName>
    <alternativeName>
        <fullName evidence="21">Carnitine/acylcarnitine translocase-like</fullName>
    </alternativeName>
    <alternativeName>
        <fullName evidence="20">Mitochondrial carnitine/acylcarnitine carrier protein CACL</fullName>
    </alternativeName>
    <alternativeName>
        <fullName evidence="19">Mitochondrial ornithine transporter 3</fullName>
    </alternativeName>
    <alternativeName>
        <fullName evidence="18">Solute carrier family 25 member 29</fullName>
    </alternativeName>
</protein>
<evidence type="ECO:0000256" key="14">
    <source>
        <dbReference type="ARBA" id="ARBA00051045"/>
    </source>
</evidence>
<sequence length="311" mass="33648">MDPVLADFIAGTLGGCAGVIVGYPLDTVKVRLQTQSATAPLYKGTYHCLGTIVKNESFWGLYKGMSSPLCGVAVINAIVFGVYGSAMRFLGENTLSNQFLAGAFAGGVQSIISCPMELAKTKMQLQGVLGPDAMQAIKTGFAQKPALYRSPVDCLWKLYSTQGVRGVYRGFGSTLTRELPGFGSYFFSYEVLTRAMTPIEGYDDDGKAVNGQIGIGRLLMAGGLSGIISWLVSFPQDVVKSRYQADEQYTSARHCALQSYRSEGVSVFSRGLWSTVLRAFPTNAATLTVVTLFLRYVSDLNDEKYLQGLML</sequence>
<dbReference type="PROSITE" id="PS50920">
    <property type="entry name" value="SOLCAR"/>
    <property type="match status" value="3"/>
</dbReference>
<feature type="repeat" description="Solcar" evidence="22">
    <location>
        <begin position="213"/>
        <end position="296"/>
    </location>
</feature>
<evidence type="ECO:0000256" key="15">
    <source>
        <dbReference type="ARBA" id="ARBA00051921"/>
    </source>
</evidence>
<evidence type="ECO:0000256" key="3">
    <source>
        <dbReference type="ARBA" id="ARBA00022448"/>
    </source>
</evidence>
<evidence type="ECO:0000256" key="9">
    <source>
        <dbReference type="ARBA" id="ARBA00023128"/>
    </source>
</evidence>
<dbReference type="Gene3D" id="1.50.40.10">
    <property type="entry name" value="Mitochondrial carrier domain"/>
    <property type="match status" value="1"/>
</dbReference>
<evidence type="ECO:0000256" key="17">
    <source>
        <dbReference type="ARBA" id="ARBA00071763"/>
    </source>
</evidence>
<keyword evidence="8" id="KW-1133">Transmembrane helix</keyword>
<evidence type="ECO:0000256" key="4">
    <source>
        <dbReference type="ARBA" id="ARBA00022692"/>
    </source>
</evidence>
<dbReference type="InterPro" id="IPR018108">
    <property type="entry name" value="MCP_transmembrane"/>
</dbReference>
<evidence type="ECO:0000256" key="6">
    <source>
        <dbReference type="ARBA" id="ARBA00022792"/>
    </source>
</evidence>
<comment type="catalytic activity">
    <reaction evidence="16">
        <text>N(omega)-methyl-L-arginine(in) + L-arginine(out) = N(omega)-methyl-L-arginine(out) + L-arginine(in)</text>
        <dbReference type="Rhea" id="RHEA:72803"/>
        <dbReference type="ChEBI" id="CHEBI:32682"/>
        <dbReference type="ChEBI" id="CHEBI:114953"/>
    </reaction>
</comment>
<dbReference type="EMBL" id="BDGG01000006">
    <property type="protein sequence ID" value="GAV00150.1"/>
    <property type="molecule type" value="Genomic_DNA"/>
</dbReference>
<keyword evidence="7" id="KW-0029">Amino-acid transport</keyword>
<proteinExistence type="inferred from homology"/>
<dbReference type="PRINTS" id="PR00926">
    <property type="entry name" value="MITOCARRIER"/>
</dbReference>
<dbReference type="FunFam" id="1.50.40.10:FF:000037">
    <property type="entry name" value="Solute carrier family 25 member 29"/>
    <property type="match status" value="1"/>
</dbReference>
<comment type="catalytic activity">
    <reaction evidence="14">
        <text>L-homoarginine(in) + L-arginine(out) = L-homoarginine(out) + L-arginine(in)</text>
        <dbReference type="Rhea" id="RHEA:72799"/>
        <dbReference type="ChEBI" id="CHEBI:32682"/>
        <dbReference type="ChEBI" id="CHEBI:143006"/>
    </reaction>
</comment>
<dbReference type="PANTHER" id="PTHR45624">
    <property type="entry name" value="MITOCHONDRIAL BASIC AMINO ACIDS TRANSPORTER-RELATED"/>
    <property type="match status" value="1"/>
</dbReference>
<comment type="caution">
    <text evidence="24">The sequence shown here is derived from an EMBL/GenBank/DDBJ whole genome shotgun (WGS) entry which is preliminary data.</text>
</comment>
<evidence type="ECO:0000256" key="7">
    <source>
        <dbReference type="ARBA" id="ARBA00022970"/>
    </source>
</evidence>
<dbReference type="PANTHER" id="PTHR45624:SF61">
    <property type="entry name" value="MITOCHONDRIAL BASIC AMINO ACIDS TRANSPORTER"/>
    <property type="match status" value="1"/>
</dbReference>
<evidence type="ECO:0000313" key="24">
    <source>
        <dbReference type="EMBL" id="GAV00150.1"/>
    </source>
</evidence>
<evidence type="ECO:0000256" key="21">
    <source>
        <dbReference type="ARBA" id="ARBA00080567"/>
    </source>
</evidence>
<dbReference type="InterPro" id="IPR023395">
    <property type="entry name" value="MCP_dom_sf"/>
</dbReference>
<comment type="catalytic activity">
    <reaction evidence="13">
        <text>L-histidine(out) + L-arginine(in) = L-histidine(in) + L-arginine(out)</text>
        <dbReference type="Rhea" id="RHEA:71063"/>
        <dbReference type="ChEBI" id="CHEBI:32682"/>
        <dbReference type="ChEBI" id="CHEBI:57595"/>
    </reaction>
</comment>
<dbReference type="GO" id="GO:0005289">
    <property type="term" value="F:high-affinity L-arginine transmembrane transporter activity"/>
    <property type="evidence" value="ECO:0007669"/>
    <property type="project" value="TreeGrafter"/>
</dbReference>
<evidence type="ECO:0000256" key="2">
    <source>
        <dbReference type="ARBA" id="ARBA00006375"/>
    </source>
</evidence>
<evidence type="ECO:0000256" key="19">
    <source>
        <dbReference type="ARBA" id="ARBA00078745"/>
    </source>
</evidence>
<evidence type="ECO:0000256" key="13">
    <source>
        <dbReference type="ARBA" id="ARBA00050768"/>
    </source>
</evidence>
<evidence type="ECO:0000256" key="16">
    <source>
        <dbReference type="ARBA" id="ARBA00052673"/>
    </source>
</evidence>
<feature type="repeat" description="Solcar" evidence="22">
    <location>
        <begin position="93"/>
        <end position="195"/>
    </location>
</feature>
<evidence type="ECO:0000256" key="12">
    <source>
        <dbReference type="ARBA" id="ARBA00050592"/>
    </source>
</evidence>
<dbReference type="GO" id="GO:0005743">
    <property type="term" value="C:mitochondrial inner membrane"/>
    <property type="evidence" value="ECO:0007669"/>
    <property type="project" value="UniProtKB-SubCell"/>
</dbReference>
<evidence type="ECO:0000256" key="11">
    <source>
        <dbReference type="ARBA" id="ARBA00049090"/>
    </source>
</evidence>
<keyword evidence="9" id="KW-0496">Mitochondrion</keyword>
<dbReference type="Proteomes" id="UP000186922">
    <property type="component" value="Unassembled WGS sequence"/>
</dbReference>
<accession>A0A1D1VET3</accession>
<comment type="similarity">
    <text evidence="2 23">Belongs to the mitochondrial carrier (TC 2.A.29) family.</text>
</comment>
<comment type="catalytic activity">
    <reaction evidence="15">
        <text>L-ornithine(in) + L-arginine(out) = L-ornithine(out) + L-arginine(in)</text>
        <dbReference type="Rhea" id="RHEA:34991"/>
        <dbReference type="ChEBI" id="CHEBI:32682"/>
        <dbReference type="ChEBI" id="CHEBI:46911"/>
    </reaction>
</comment>
<keyword evidence="3 23" id="KW-0813">Transport</keyword>
<evidence type="ECO:0000256" key="20">
    <source>
        <dbReference type="ARBA" id="ARBA00079387"/>
    </source>
</evidence>
<evidence type="ECO:0000256" key="18">
    <source>
        <dbReference type="ARBA" id="ARBA00076491"/>
    </source>
</evidence>
<organism evidence="24 25">
    <name type="scientific">Ramazzottius varieornatus</name>
    <name type="common">Water bear</name>
    <name type="synonym">Tardigrade</name>
    <dbReference type="NCBI Taxonomy" id="947166"/>
    <lineage>
        <taxon>Eukaryota</taxon>
        <taxon>Metazoa</taxon>
        <taxon>Ecdysozoa</taxon>
        <taxon>Tardigrada</taxon>
        <taxon>Eutardigrada</taxon>
        <taxon>Parachela</taxon>
        <taxon>Hypsibioidea</taxon>
        <taxon>Ramazzottiidae</taxon>
        <taxon>Ramazzottius</taxon>
    </lineage>
</organism>
<dbReference type="OrthoDB" id="193856at2759"/>
<evidence type="ECO:0000256" key="10">
    <source>
        <dbReference type="ARBA" id="ARBA00023136"/>
    </source>
</evidence>
<dbReference type="InterPro" id="IPR050567">
    <property type="entry name" value="Mitochondrial_Carrier"/>
</dbReference>
<evidence type="ECO:0000256" key="1">
    <source>
        <dbReference type="ARBA" id="ARBA00004448"/>
    </source>
</evidence>
<evidence type="ECO:0000256" key="22">
    <source>
        <dbReference type="PROSITE-ProRule" id="PRU00282"/>
    </source>
</evidence>
<evidence type="ECO:0000256" key="8">
    <source>
        <dbReference type="ARBA" id="ARBA00022989"/>
    </source>
</evidence>
<dbReference type="AlphaFoldDB" id="A0A1D1VET3"/>
<name>A0A1D1VET3_RAMVA</name>
<evidence type="ECO:0000256" key="5">
    <source>
        <dbReference type="ARBA" id="ARBA00022737"/>
    </source>
</evidence>
<evidence type="ECO:0000313" key="25">
    <source>
        <dbReference type="Proteomes" id="UP000186922"/>
    </source>
</evidence>
<dbReference type="Pfam" id="PF00153">
    <property type="entry name" value="Mito_carr"/>
    <property type="match status" value="3"/>
</dbReference>
<comment type="catalytic activity">
    <reaction evidence="12">
        <text>L-histidine(out) = L-histidine(in)</text>
        <dbReference type="Rhea" id="RHEA:72807"/>
        <dbReference type="ChEBI" id="CHEBI:57595"/>
    </reaction>
</comment>
<keyword evidence="4 22" id="KW-0812">Transmembrane</keyword>
<reference evidence="24 25" key="1">
    <citation type="journal article" date="2016" name="Nat. Commun.">
        <title>Extremotolerant tardigrade genome and improved radiotolerance of human cultured cells by tardigrade-unique protein.</title>
        <authorList>
            <person name="Hashimoto T."/>
            <person name="Horikawa D.D."/>
            <person name="Saito Y."/>
            <person name="Kuwahara H."/>
            <person name="Kozuka-Hata H."/>
            <person name="Shin-I T."/>
            <person name="Minakuchi Y."/>
            <person name="Ohishi K."/>
            <person name="Motoyama A."/>
            <person name="Aizu T."/>
            <person name="Enomoto A."/>
            <person name="Kondo K."/>
            <person name="Tanaka S."/>
            <person name="Hara Y."/>
            <person name="Koshikawa S."/>
            <person name="Sagara H."/>
            <person name="Miura T."/>
            <person name="Yokobori S."/>
            <person name="Miyagawa K."/>
            <person name="Suzuki Y."/>
            <person name="Kubo T."/>
            <person name="Oyama M."/>
            <person name="Kohara Y."/>
            <person name="Fujiyama A."/>
            <person name="Arakawa K."/>
            <person name="Katayama T."/>
            <person name="Toyoda A."/>
            <person name="Kunieda T."/>
        </authorList>
    </citation>
    <scope>NUCLEOTIDE SEQUENCE [LARGE SCALE GENOMIC DNA]</scope>
    <source>
        <strain evidence="24 25">YOKOZUNA-1</strain>
    </source>
</reference>
<comment type="catalytic activity">
    <reaction evidence="11">
        <text>L-lysine(out) + L-arginine(in) = L-lysine(in) + L-arginine(out)</text>
        <dbReference type="Rhea" id="RHEA:70827"/>
        <dbReference type="ChEBI" id="CHEBI:32551"/>
        <dbReference type="ChEBI" id="CHEBI:32682"/>
    </reaction>
</comment>
<evidence type="ECO:0000256" key="23">
    <source>
        <dbReference type="RuleBase" id="RU000488"/>
    </source>
</evidence>
<keyword evidence="6" id="KW-0999">Mitochondrion inner membrane</keyword>
<keyword evidence="10 22" id="KW-0472">Membrane</keyword>
<keyword evidence="25" id="KW-1185">Reference proteome</keyword>
<dbReference type="STRING" id="947166.A0A1D1VET3"/>
<dbReference type="InterPro" id="IPR002067">
    <property type="entry name" value="MCP"/>
</dbReference>
<feature type="repeat" description="Solcar" evidence="22">
    <location>
        <begin position="2"/>
        <end position="89"/>
    </location>
</feature>
<dbReference type="SUPFAM" id="SSF103506">
    <property type="entry name" value="Mitochondrial carrier"/>
    <property type="match status" value="1"/>
</dbReference>
<gene>
    <name evidence="24" type="primary">RvY_11038-1</name>
    <name evidence="24" type="synonym">RvY_11038.1</name>
    <name evidence="24" type="ORF">RvY_11038</name>
</gene>
<dbReference type="GO" id="GO:1990575">
    <property type="term" value="P:mitochondrial L-ornithine transmembrane transport"/>
    <property type="evidence" value="ECO:0007669"/>
    <property type="project" value="TreeGrafter"/>
</dbReference>
<keyword evidence="5" id="KW-0677">Repeat</keyword>
<comment type="subcellular location">
    <subcellularLocation>
        <location evidence="1">Mitochondrion inner membrane</location>
        <topology evidence="1">Multi-pass membrane protein</topology>
    </subcellularLocation>
</comment>